<proteinExistence type="predicted"/>
<accession>X0Z6A9</accession>
<organism evidence="1">
    <name type="scientific">marine sediment metagenome</name>
    <dbReference type="NCBI Taxonomy" id="412755"/>
    <lineage>
        <taxon>unclassified sequences</taxon>
        <taxon>metagenomes</taxon>
        <taxon>ecological metagenomes</taxon>
    </lineage>
</organism>
<comment type="caution">
    <text evidence="1">The sequence shown here is derived from an EMBL/GenBank/DDBJ whole genome shotgun (WGS) entry which is preliminary data.</text>
</comment>
<evidence type="ECO:0000313" key="1">
    <source>
        <dbReference type="EMBL" id="GAG64639.1"/>
    </source>
</evidence>
<dbReference type="EMBL" id="BART01006495">
    <property type="protein sequence ID" value="GAG64639.1"/>
    <property type="molecule type" value="Genomic_DNA"/>
</dbReference>
<dbReference type="AlphaFoldDB" id="X0Z6A9"/>
<feature type="non-terminal residue" evidence="1">
    <location>
        <position position="1"/>
    </location>
</feature>
<gene>
    <name evidence="1" type="ORF">S01H4_14825</name>
</gene>
<name>X0Z6A9_9ZZZZ</name>
<reference evidence="1" key="1">
    <citation type="journal article" date="2014" name="Front. Microbiol.">
        <title>High frequency of phylogenetically diverse reductive dehalogenase-homologous genes in deep subseafloor sedimentary metagenomes.</title>
        <authorList>
            <person name="Kawai M."/>
            <person name="Futagami T."/>
            <person name="Toyoda A."/>
            <person name="Takaki Y."/>
            <person name="Nishi S."/>
            <person name="Hori S."/>
            <person name="Arai W."/>
            <person name="Tsubouchi T."/>
            <person name="Morono Y."/>
            <person name="Uchiyama I."/>
            <person name="Ito T."/>
            <person name="Fujiyama A."/>
            <person name="Inagaki F."/>
            <person name="Takami H."/>
        </authorList>
    </citation>
    <scope>NUCLEOTIDE SEQUENCE</scope>
    <source>
        <strain evidence="1">Expedition CK06-06</strain>
    </source>
</reference>
<protein>
    <submittedName>
        <fullName evidence="1">Uncharacterized protein</fullName>
    </submittedName>
</protein>
<sequence>VKAAVALGGLGAKIAGPVGGGIGALTGLIIGDDKTVFPIDMVAIPAFQAYLIDGSRGGPEFTIYIKAGETLVPTGGNVLDMQENMDIESAPMTEKPKKRKLSAWNRYVKKKSNQIRFKSGPKKGKLDLKKMAKAGGFGKKKGRKK</sequence>